<evidence type="ECO:0000259" key="2">
    <source>
        <dbReference type="Pfam" id="PF12248"/>
    </source>
</evidence>
<sequence>MILTWTFVAILASVGLGNLLDNIWIKTKNSGSTDSFVPNFVDSYTSLSKYQIFPADDRFIKFHIKACSDAFVLLSSDINLHSTEFYEICIGGHYNTKVFRRVKRKESQAPKNYAYLAPNLLSCSEHRTFIIKWEESGRITLTAGTSIVMDWTDPTPIPIQGVGLMTAWGSNGMWIVEHSSLFTGYYCGVTGSIGNMTLLSTSHNISRTHCSSECALSDDCLGLNFQLKTKECQFVAAWQPVVKYFAQDWKFYTKCLKETTMCLGCIV</sequence>
<dbReference type="Pfam" id="PF12248">
    <property type="entry name" value="Methyltransf_FA"/>
    <property type="match status" value="1"/>
</dbReference>
<evidence type="ECO:0000256" key="1">
    <source>
        <dbReference type="SAM" id="SignalP"/>
    </source>
</evidence>
<feature type="chain" id="PRO_5032955976" description="Farnesoic acid O-methyl transferase domain-containing protein" evidence="1">
    <location>
        <begin position="18"/>
        <end position="267"/>
    </location>
</feature>
<feature type="signal peptide" evidence="1">
    <location>
        <begin position="1"/>
        <end position="17"/>
    </location>
</feature>
<dbReference type="Proteomes" id="UP000596742">
    <property type="component" value="Unassembled WGS sequence"/>
</dbReference>
<dbReference type="PANTHER" id="PTHR36695">
    <property type="entry name" value="AGAP008648-PA"/>
    <property type="match status" value="1"/>
</dbReference>
<keyword evidence="1" id="KW-0732">Signal</keyword>
<protein>
    <recommendedName>
        <fullName evidence="2">Farnesoic acid O-methyl transferase domain-containing protein</fullName>
    </recommendedName>
</protein>
<dbReference type="EMBL" id="UYJE01008020">
    <property type="protein sequence ID" value="VDI60193.1"/>
    <property type="molecule type" value="Genomic_DNA"/>
</dbReference>
<dbReference type="PANTHER" id="PTHR36695:SF12">
    <property type="entry name" value="AGAP008648-PA"/>
    <property type="match status" value="1"/>
</dbReference>
<comment type="caution">
    <text evidence="3">The sequence shown here is derived from an EMBL/GenBank/DDBJ whole genome shotgun (WGS) entry which is preliminary data.</text>
</comment>
<dbReference type="InterPro" id="IPR022041">
    <property type="entry name" value="Methyltransf_FA"/>
</dbReference>
<dbReference type="AlphaFoldDB" id="A0A8B6G8D1"/>
<dbReference type="OrthoDB" id="6044186at2759"/>
<name>A0A8B6G8D1_MYTGA</name>
<reference evidence="3" key="1">
    <citation type="submission" date="2018-11" db="EMBL/GenBank/DDBJ databases">
        <authorList>
            <person name="Alioto T."/>
            <person name="Alioto T."/>
        </authorList>
    </citation>
    <scope>NUCLEOTIDE SEQUENCE</scope>
</reference>
<proteinExistence type="predicted"/>
<accession>A0A8B6G8D1</accession>
<keyword evidence="4" id="KW-1185">Reference proteome</keyword>
<evidence type="ECO:0000313" key="4">
    <source>
        <dbReference type="Proteomes" id="UP000596742"/>
    </source>
</evidence>
<gene>
    <name evidence="3" type="ORF">MGAL_10B042207</name>
</gene>
<evidence type="ECO:0000313" key="3">
    <source>
        <dbReference type="EMBL" id="VDI60193.1"/>
    </source>
</evidence>
<organism evidence="3 4">
    <name type="scientific">Mytilus galloprovincialis</name>
    <name type="common">Mediterranean mussel</name>
    <dbReference type="NCBI Taxonomy" id="29158"/>
    <lineage>
        <taxon>Eukaryota</taxon>
        <taxon>Metazoa</taxon>
        <taxon>Spiralia</taxon>
        <taxon>Lophotrochozoa</taxon>
        <taxon>Mollusca</taxon>
        <taxon>Bivalvia</taxon>
        <taxon>Autobranchia</taxon>
        <taxon>Pteriomorphia</taxon>
        <taxon>Mytilida</taxon>
        <taxon>Mytiloidea</taxon>
        <taxon>Mytilidae</taxon>
        <taxon>Mytilinae</taxon>
        <taxon>Mytilus</taxon>
    </lineage>
</organism>
<feature type="domain" description="Farnesoic acid O-methyl transferase" evidence="2">
    <location>
        <begin position="56"/>
        <end position="178"/>
    </location>
</feature>